<evidence type="ECO:0000256" key="3">
    <source>
        <dbReference type="ARBA" id="ARBA00023014"/>
    </source>
</evidence>
<accession>A0A9D1CWS8</accession>
<feature type="domain" description="4Fe-4S ferredoxin-type" evidence="4">
    <location>
        <begin position="255"/>
        <end position="283"/>
    </location>
</feature>
<sequence length="311" mass="34019">MQSVRLGASGLTVSRLCFGTLTMSPLQMDMPVEQGAELLIYAYTRGVRFLDTADLYGTYPHIRRALMEAPDYVVSTKAYCYDEKTASEALERAFRGLGREYVDLFMLHEQESLYTLRGHQEALAYLSKQKQLGRIGAVGMSTHHVAAVKAAWRFPEIQVIHPLINAGGVGIQGGTLYDMEGAVASAHNQGAGIFAMKALGGGHLIGGSRAAFSYILSKPWIDAVAVGMQSFAEIDANVRAFEGDFSLLKPLSTRERHLMVHDWCEGCGRCEARCRQGAIRVIEGRARVDMEKCVLCGYCAGVCPQVCIKVV</sequence>
<name>A0A9D1CWS8_9FIRM</name>
<dbReference type="CDD" id="cd19100">
    <property type="entry name" value="AKR_unchar"/>
    <property type="match status" value="1"/>
</dbReference>
<dbReference type="EMBL" id="DVFZ01000097">
    <property type="protein sequence ID" value="HIQ83392.1"/>
    <property type="molecule type" value="Genomic_DNA"/>
</dbReference>
<evidence type="ECO:0000259" key="4">
    <source>
        <dbReference type="PROSITE" id="PS51379"/>
    </source>
</evidence>
<gene>
    <name evidence="5" type="ORF">IAA52_09870</name>
</gene>
<dbReference type="PANTHER" id="PTHR43312">
    <property type="entry name" value="D-THREO-ALDOSE 1-DEHYDROGENASE"/>
    <property type="match status" value="1"/>
</dbReference>
<reference evidence="5" key="1">
    <citation type="submission" date="2020-10" db="EMBL/GenBank/DDBJ databases">
        <authorList>
            <person name="Gilroy R."/>
        </authorList>
    </citation>
    <scope>NUCLEOTIDE SEQUENCE</scope>
    <source>
        <strain evidence="5">ChiSjej6B24-2974</strain>
    </source>
</reference>
<organism evidence="5 6">
    <name type="scientific">Candidatus Pullichristensenella stercorigallinarum</name>
    <dbReference type="NCBI Taxonomy" id="2840909"/>
    <lineage>
        <taxon>Bacteria</taxon>
        <taxon>Bacillati</taxon>
        <taxon>Bacillota</taxon>
        <taxon>Clostridia</taxon>
        <taxon>Candidatus Pullichristensenella</taxon>
    </lineage>
</organism>
<dbReference type="Gene3D" id="3.20.20.100">
    <property type="entry name" value="NADP-dependent oxidoreductase domain"/>
    <property type="match status" value="1"/>
</dbReference>
<dbReference type="GO" id="GO:0046872">
    <property type="term" value="F:metal ion binding"/>
    <property type="evidence" value="ECO:0007669"/>
    <property type="project" value="UniProtKB-KW"/>
</dbReference>
<dbReference type="InterPro" id="IPR017900">
    <property type="entry name" value="4Fe4S_Fe_S_CS"/>
</dbReference>
<dbReference type="AlphaFoldDB" id="A0A9D1CWS8"/>
<dbReference type="GO" id="GO:0051536">
    <property type="term" value="F:iron-sulfur cluster binding"/>
    <property type="evidence" value="ECO:0007669"/>
    <property type="project" value="UniProtKB-KW"/>
</dbReference>
<dbReference type="SUPFAM" id="SSF51430">
    <property type="entry name" value="NAD(P)-linked oxidoreductase"/>
    <property type="match status" value="1"/>
</dbReference>
<evidence type="ECO:0000313" key="5">
    <source>
        <dbReference type="EMBL" id="HIQ83392.1"/>
    </source>
</evidence>
<feature type="domain" description="4Fe-4S ferredoxin-type" evidence="4">
    <location>
        <begin position="284"/>
        <end position="311"/>
    </location>
</feature>
<dbReference type="InterPro" id="IPR023210">
    <property type="entry name" value="NADP_OxRdtase_dom"/>
</dbReference>
<dbReference type="Proteomes" id="UP000824260">
    <property type="component" value="Unassembled WGS sequence"/>
</dbReference>
<dbReference type="InterPro" id="IPR053135">
    <property type="entry name" value="AKR2_Oxidoreductase"/>
</dbReference>
<dbReference type="PROSITE" id="PS51379">
    <property type="entry name" value="4FE4S_FER_2"/>
    <property type="match status" value="2"/>
</dbReference>
<dbReference type="InterPro" id="IPR036812">
    <property type="entry name" value="NAD(P)_OxRdtase_dom_sf"/>
</dbReference>
<dbReference type="SUPFAM" id="SSF54862">
    <property type="entry name" value="4Fe-4S ferredoxins"/>
    <property type="match status" value="1"/>
</dbReference>
<dbReference type="PROSITE" id="PS00198">
    <property type="entry name" value="4FE4S_FER_1"/>
    <property type="match status" value="1"/>
</dbReference>
<comment type="caution">
    <text evidence="5">The sequence shown here is derived from an EMBL/GenBank/DDBJ whole genome shotgun (WGS) entry which is preliminary data.</text>
</comment>
<protein>
    <submittedName>
        <fullName evidence="5">Aldo/keto reductase</fullName>
    </submittedName>
</protein>
<dbReference type="InterPro" id="IPR017896">
    <property type="entry name" value="4Fe4S_Fe-S-bd"/>
</dbReference>
<dbReference type="Pfam" id="PF13237">
    <property type="entry name" value="Fer4_10"/>
    <property type="match status" value="1"/>
</dbReference>
<reference evidence="5" key="2">
    <citation type="journal article" date="2021" name="PeerJ">
        <title>Extensive microbial diversity within the chicken gut microbiome revealed by metagenomics and culture.</title>
        <authorList>
            <person name="Gilroy R."/>
            <person name="Ravi A."/>
            <person name="Getino M."/>
            <person name="Pursley I."/>
            <person name="Horton D.L."/>
            <person name="Alikhan N.F."/>
            <person name="Baker D."/>
            <person name="Gharbi K."/>
            <person name="Hall N."/>
            <person name="Watson M."/>
            <person name="Adriaenssens E.M."/>
            <person name="Foster-Nyarko E."/>
            <person name="Jarju S."/>
            <person name="Secka A."/>
            <person name="Antonio M."/>
            <person name="Oren A."/>
            <person name="Chaudhuri R.R."/>
            <person name="La Ragione R."/>
            <person name="Hildebrand F."/>
            <person name="Pallen M.J."/>
        </authorList>
    </citation>
    <scope>NUCLEOTIDE SEQUENCE</scope>
    <source>
        <strain evidence="5">ChiSjej6B24-2974</strain>
    </source>
</reference>
<dbReference type="PANTHER" id="PTHR43312:SF1">
    <property type="entry name" value="NADP-DEPENDENT OXIDOREDUCTASE DOMAIN-CONTAINING PROTEIN"/>
    <property type="match status" value="1"/>
</dbReference>
<dbReference type="Pfam" id="PF00248">
    <property type="entry name" value="Aldo_ket_red"/>
    <property type="match status" value="1"/>
</dbReference>
<dbReference type="Gene3D" id="3.30.70.20">
    <property type="match status" value="1"/>
</dbReference>
<keyword evidence="2" id="KW-0408">Iron</keyword>
<proteinExistence type="predicted"/>
<keyword evidence="3" id="KW-0411">Iron-sulfur</keyword>
<evidence type="ECO:0000313" key="6">
    <source>
        <dbReference type="Proteomes" id="UP000824260"/>
    </source>
</evidence>
<keyword evidence="1" id="KW-0479">Metal-binding</keyword>
<evidence type="ECO:0000256" key="1">
    <source>
        <dbReference type="ARBA" id="ARBA00022723"/>
    </source>
</evidence>
<evidence type="ECO:0000256" key="2">
    <source>
        <dbReference type="ARBA" id="ARBA00023004"/>
    </source>
</evidence>